<accession>A0A917ZM02</accession>
<sequence>MMFASRPLKYAIRIEATWEAEHLMKQSILLVLVLLQGCSGQVPDGLGLHDGQLAPCPQSPNCVGSEYPQHDSHIEALRFDDTPADAWRRLQRTVREDGGRIEQQTETYLWATWRSRLFRFVDDVEFRLEPEQKRIEVRSASRLGHWDLGVNRDRVERLRDAFQRP</sequence>
<evidence type="ECO:0000313" key="1">
    <source>
        <dbReference type="EMBL" id="GGO86881.1"/>
    </source>
</evidence>
<evidence type="ECO:0000313" key="2">
    <source>
        <dbReference type="Proteomes" id="UP000599578"/>
    </source>
</evidence>
<protein>
    <recommendedName>
        <fullName evidence="3">DUF1499 domain-containing protein</fullName>
    </recommendedName>
</protein>
<dbReference type="AlphaFoldDB" id="A0A917ZM02"/>
<dbReference type="Proteomes" id="UP000599578">
    <property type="component" value="Unassembled WGS sequence"/>
</dbReference>
<dbReference type="EMBL" id="BMLT01000011">
    <property type="protein sequence ID" value="GGO86881.1"/>
    <property type="molecule type" value="Genomic_DNA"/>
</dbReference>
<dbReference type="PIRSF" id="PIRSF026426">
    <property type="entry name" value="DUF1499"/>
    <property type="match status" value="1"/>
</dbReference>
<dbReference type="InterPro" id="IPR010865">
    <property type="entry name" value="DUF1499"/>
</dbReference>
<reference evidence="1 2" key="1">
    <citation type="journal article" date="2014" name="Int. J. Syst. Evol. Microbiol.">
        <title>Complete genome sequence of Corynebacterium casei LMG S-19264T (=DSM 44701T), isolated from a smear-ripened cheese.</title>
        <authorList>
            <consortium name="US DOE Joint Genome Institute (JGI-PGF)"/>
            <person name="Walter F."/>
            <person name="Albersmeier A."/>
            <person name="Kalinowski J."/>
            <person name="Ruckert C."/>
        </authorList>
    </citation>
    <scope>NUCLEOTIDE SEQUENCE [LARGE SCALE GENOMIC DNA]</scope>
    <source>
        <strain evidence="1 2">CGMCC 1.7286</strain>
    </source>
</reference>
<dbReference type="PANTHER" id="PTHR34801">
    <property type="entry name" value="EXPRESSED PROTEIN"/>
    <property type="match status" value="1"/>
</dbReference>
<gene>
    <name evidence="1" type="ORF">GCM10011348_38800</name>
</gene>
<dbReference type="PANTHER" id="PTHR34801:SF6">
    <property type="entry name" value="SLL1620 PROTEIN"/>
    <property type="match status" value="1"/>
</dbReference>
<proteinExistence type="predicted"/>
<keyword evidence="2" id="KW-1185">Reference proteome</keyword>
<comment type="caution">
    <text evidence="1">The sequence shown here is derived from an EMBL/GenBank/DDBJ whole genome shotgun (WGS) entry which is preliminary data.</text>
</comment>
<dbReference type="Pfam" id="PF07386">
    <property type="entry name" value="DUF1499"/>
    <property type="match status" value="1"/>
</dbReference>
<evidence type="ECO:0008006" key="3">
    <source>
        <dbReference type="Google" id="ProtNLM"/>
    </source>
</evidence>
<organism evidence="1 2">
    <name type="scientific">Marinobacterium nitratireducens</name>
    <dbReference type="NCBI Taxonomy" id="518897"/>
    <lineage>
        <taxon>Bacteria</taxon>
        <taxon>Pseudomonadati</taxon>
        <taxon>Pseudomonadota</taxon>
        <taxon>Gammaproteobacteria</taxon>
        <taxon>Oceanospirillales</taxon>
        <taxon>Oceanospirillaceae</taxon>
        <taxon>Marinobacterium</taxon>
    </lineage>
</organism>
<name>A0A917ZM02_9GAMM</name>